<proteinExistence type="predicted"/>
<reference evidence="2 3" key="1">
    <citation type="submission" date="2024-09" db="EMBL/GenBank/DDBJ databases">
        <title>Chromosome-scale assembly of Riccia sorocarpa.</title>
        <authorList>
            <person name="Paukszto L."/>
        </authorList>
    </citation>
    <scope>NUCLEOTIDE SEQUENCE [LARGE SCALE GENOMIC DNA]</scope>
    <source>
        <strain evidence="2">LP-2024</strain>
        <tissue evidence="2">Aerial parts of the thallus</tissue>
    </source>
</reference>
<evidence type="ECO:0000313" key="3">
    <source>
        <dbReference type="Proteomes" id="UP001633002"/>
    </source>
</evidence>
<sequence>MSTPTSFLLAYPPILNRNPRVQKDARSATPTTGINNDKKNPDLAPKKHHIKRNPDPHHIKDPNPLAMVLVIQQESEQYQLHAQLQQLKSLQQEINRRLHSQGNSFSRLAEEAKEATKGCQGNMKASQTPKLTENSQFSQDAADAKIEELVNRLTNQGAAAVLGAQLNTLRKVTDFQVNFESMSSGPNANSAKQDQDPRPKKPL</sequence>
<gene>
    <name evidence="2" type="ORF">R1sor_004638</name>
</gene>
<accession>A0ABD3HKS0</accession>
<feature type="region of interest" description="Disordered" evidence="1">
    <location>
        <begin position="180"/>
        <end position="203"/>
    </location>
</feature>
<feature type="compositionally biased region" description="Basic and acidic residues" evidence="1">
    <location>
        <begin position="36"/>
        <end position="45"/>
    </location>
</feature>
<dbReference type="EMBL" id="JBJQOH010000003">
    <property type="protein sequence ID" value="KAL3690987.1"/>
    <property type="molecule type" value="Genomic_DNA"/>
</dbReference>
<organism evidence="2 3">
    <name type="scientific">Riccia sorocarpa</name>
    <dbReference type="NCBI Taxonomy" id="122646"/>
    <lineage>
        <taxon>Eukaryota</taxon>
        <taxon>Viridiplantae</taxon>
        <taxon>Streptophyta</taxon>
        <taxon>Embryophyta</taxon>
        <taxon>Marchantiophyta</taxon>
        <taxon>Marchantiopsida</taxon>
        <taxon>Marchantiidae</taxon>
        <taxon>Marchantiales</taxon>
        <taxon>Ricciaceae</taxon>
        <taxon>Riccia</taxon>
    </lineage>
</organism>
<keyword evidence="3" id="KW-1185">Reference proteome</keyword>
<evidence type="ECO:0000256" key="1">
    <source>
        <dbReference type="SAM" id="MobiDB-lite"/>
    </source>
</evidence>
<feature type="region of interest" description="Disordered" evidence="1">
    <location>
        <begin position="18"/>
        <end position="62"/>
    </location>
</feature>
<evidence type="ECO:0000313" key="2">
    <source>
        <dbReference type="EMBL" id="KAL3690987.1"/>
    </source>
</evidence>
<feature type="compositionally biased region" description="Polar residues" evidence="1">
    <location>
        <begin position="180"/>
        <end position="192"/>
    </location>
</feature>
<dbReference type="Proteomes" id="UP001633002">
    <property type="component" value="Unassembled WGS sequence"/>
</dbReference>
<name>A0ABD3HKS0_9MARC</name>
<dbReference type="AlphaFoldDB" id="A0ABD3HKS0"/>
<protein>
    <submittedName>
        <fullName evidence="2">Uncharacterized protein</fullName>
    </submittedName>
</protein>
<feature type="compositionally biased region" description="Polar residues" evidence="1">
    <location>
        <begin position="123"/>
        <end position="139"/>
    </location>
</feature>
<feature type="compositionally biased region" description="Basic and acidic residues" evidence="1">
    <location>
        <begin position="52"/>
        <end position="61"/>
    </location>
</feature>
<comment type="caution">
    <text evidence="2">The sequence shown here is derived from an EMBL/GenBank/DDBJ whole genome shotgun (WGS) entry which is preliminary data.</text>
</comment>
<feature type="region of interest" description="Disordered" evidence="1">
    <location>
        <begin position="118"/>
        <end position="139"/>
    </location>
</feature>
<feature type="compositionally biased region" description="Basic and acidic residues" evidence="1">
    <location>
        <begin position="193"/>
        <end position="203"/>
    </location>
</feature>